<dbReference type="InterPro" id="IPR006671">
    <property type="entry name" value="Cyclin_N"/>
</dbReference>
<dbReference type="InterPro" id="IPR013763">
    <property type="entry name" value="Cyclin-like_dom"/>
</dbReference>
<dbReference type="Pfam" id="PF00134">
    <property type="entry name" value="Cyclin_N"/>
    <property type="match status" value="1"/>
</dbReference>
<reference evidence="9" key="2">
    <citation type="journal article" date="2023" name="Plants (Basel)">
        <title>Annotation of the Turnera subulata (Passifloraceae) Draft Genome Reveals the S-Locus Evolved after the Divergence of Turneroideae from Passifloroideae in a Stepwise Manner.</title>
        <authorList>
            <person name="Henning P.M."/>
            <person name="Roalson E.H."/>
            <person name="Mir W."/>
            <person name="McCubbin A.G."/>
            <person name="Shore J.S."/>
        </authorList>
    </citation>
    <scope>NUCLEOTIDE SEQUENCE</scope>
    <source>
        <strain evidence="9">F60SS</strain>
    </source>
</reference>
<dbReference type="Pfam" id="PF02984">
    <property type="entry name" value="Cyclin_C"/>
    <property type="match status" value="1"/>
</dbReference>
<reference evidence="9" key="1">
    <citation type="submission" date="2022-02" db="EMBL/GenBank/DDBJ databases">
        <authorList>
            <person name="Henning P.M."/>
            <person name="McCubbin A.G."/>
            <person name="Shore J.S."/>
        </authorList>
    </citation>
    <scope>NUCLEOTIDE SEQUENCE</scope>
    <source>
        <strain evidence="9">F60SS</strain>
        <tissue evidence="9">Leaves</tissue>
    </source>
</reference>
<dbReference type="InterPro" id="IPR039361">
    <property type="entry name" value="Cyclin"/>
</dbReference>
<organism evidence="9 10">
    <name type="scientific">Turnera subulata</name>
    <dbReference type="NCBI Taxonomy" id="218843"/>
    <lineage>
        <taxon>Eukaryota</taxon>
        <taxon>Viridiplantae</taxon>
        <taxon>Streptophyta</taxon>
        <taxon>Embryophyta</taxon>
        <taxon>Tracheophyta</taxon>
        <taxon>Spermatophyta</taxon>
        <taxon>Magnoliopsida</taxon>
        <taxon>eudicotyledons</taxon>
        <taxon>Gunneridae</taxon>
        <taxon>Pentapetalae</taxon>
        <taxon>rosids</taxon>
        <taxon>fabids</taxon>
        <taxon>Malpighiales</taxon>
        <taxon>Passifloraceae</taxon>
        <taxon>Turnera</taxon>
    </lineage>
</organism>
<evidence type="ECO:0000256" key="6">
    <source>
        <dbReference type="RuleBase" id="RU000383"/>
    </source>
</evidence>
<protein>
    <recommendedName>
        <fullName evidence="5">B-like cyclin</fullName>
    </recommendedName>
</protein>
<dbReference type="InterPro" id="IPR036915">
    <property type="entry name" value="Cyclin-like_sf"/>
</dbReference>
<dbReference type="Gene3D" id="1.10.472.10">
    <property type="entry name" value="Cyclin-like"/>
    <property type="match status" value="2"/>
</dbReference>
<evidence type="ECO:0000256" key="4">
    <source>
        <dbReference type="ARBA" id="ARBA00023306"/>
    </source>
</evidence>
<feature type="domain" description="Cyclin-like" evidence="7">
    <location>
        <begin position="84"/>
        <end position="171"/>
    </location>
</feature>
<dbReference type="GO" id="GO:0051301">
    <property type="term" value="P:cell division"/>
    <property type="evidence" value="ECO:0007669"/>
    <property type="project" value="UniProtKB-KW"/>
</dbReference>
<gene>
    <name evidence="9" type="ORF">Tsubulata_028900</name>
</gene>
<proteinExistence type="inferred from homology"/>
<dbReference type="CDD" id="cd20544">
    <property type="entry name" value="CYCLIN_AtCycD-like_rpt2"/>
    <property type="match status" value="1"/>
</dbReference>
<dbReference type="SMART" id="SM00385">
    <property type="entry name" value="CYCLIN"/>
    <property type="match status" value="1"/>
</dbReference>
<comment type="caution">
    <text evidence="9">The sequence shown here is derived from an EMBL/GenBank/DDBJ whole genome shotgun (WGS) entry which is preliminary data.</text>
</comment>
<comment type="subunit">
    <text evidence="1">Interacts with the CDC2 protein kinase to form a serine/threonine kinase holoenzyme complex also known as maturation promoting factor (MPF). The cyclin subunit imparts substrate specificity to the complex.</text>
</comment>
<evidence type="ECO:0000259" key="8">
    <source>
        <dbReference type="SMART" id="SM01332"/>
    </source>
</evidence>
<keyword evidence="2" id="KW-0132">Cell division</keyword>
<dbReference type="PANTHER" id="PTHR10177">
    <property type="entry name" value="CYCLINS"/>
    <property type="match status" value="1"/>
</dbReference>
<name>A0A9Q0GG61_9ROSI</name>
<dbReference type="EMBL" id="JAKUCV010000684">
    <property type="protein sequence ID" value="KAJ4849161.1"/>
    <property type="molecule type" value="Genomic_DNA"/>
</dbReference>
<accession>A0A9Q0GG61</accession>
<feature type="domain" description="Cyclin C-terminal" evidence="8">
    <location>
        <begin position="180"/>
        <end position="295"/>
    </location>
</feature>
<evidence type="ECO:0000256" key="1">
    <source>
        <dbReference type="ARBA" id="ARBA00011177"/>
    </source>
</evidence>
<evidence type="ECO:0000256" key="3">
    <source>
        <dbReference type="ARBA" id="ARBA00023127"/>
    </source>
</evidence>
<evidence type="ECO:0000313" key="9">
    <source>
        <dbReference type="EMBL" id="KAJ4849161.1"/>
    </source>
</evidence>
<sequence>MDSLLCDEEWLSSPAIPCHHKDHKHDTIVDHEKDAGVFYTTKEDYEEALSVYLEKELSYMPKPGYLERLCQSTNLSLARYKAIHWLIKSQSRLNISFATVFSAANYLDRLLSMNQSQDLKYWMVELLSLSCLSIASKFCETSTPSLDEIQEDMDHSFHPVTIQRMELALLQALGWRLGSPTAYSYVELFTASIHSFMNHLQKDLVSRLSELLLGTIVDWRMVEYQPSIVAASALWCTLEELGPSNSDAHLVHITRFFNQDHKDDLVKCHNIMKVQLANYPPFYNNFVARGNCPSSPVTVLLTEEIGIYNQDVDLSFFKIPKSSNALVESNKKRRRREEQ</sequence>
<evidence type="ECO:0000313" key="10">
    <source>
        <dbReference type="Proteomes" id="UP001141552"/>
    </source>
</evidence>
<dbReference type="InterPro" id="IPR004367">
    <property type="entry name" value="Cyclin_C-dom"/>
</dbReference>
<evidence type="ECO:0000256" key="2">
    <source>
        <dbReference type="ARBA" id="ARBA00022618"/>
    </source>
</evidence>
<keyword evidence="4" id="KW-0131">Cell cycle</keyword>
<dbReference type="OrthoDB" id="62at2759"/>
<dbReference type="Proteomes" id="UP001141552">
    <property type="component" value="Unassembled WGS sequence"/>
</dbReference>
<evidence type="ECO:0000259" key="7">
    <source>
        <dbReference type="SMART" id="SM00385"/>
    </source>
</evidence>
<dbReference type="AlphaFoldDB" id="A0A9Q0GG61"/>
<evidence type="ECO:0000256" key="5">
    <source>
        <dbReference type="ARBA" id="ARBA00032263"/>
    </source>
</evidence>
<keyword evidence="10" id="KW-1185">Reference proteome</keyword>
<comment type="similarity">
    <text evidence="6">Belongs to the cyclin family.</text>
</comment>
<dbReference type="SUPFAM" id="SSF47954">
    <property type="entry name" value="Cyclin-like"/>
    <property type="match status" value="2"/>
</dbReference>
<keyword evidence="3 6" id="KW-0195">Cyclin</keyword>
<dbReference type="SMART" id="SM01332">
    <property type="entry name" value="Cyclin_C"/>
    <property type="match status" value="1"/>
</dbReference>